<dbReference type="PANTHER" id="PTHR47359">
    <property type="entry name" value="PEPTIDOGLYCAN DL-ENDOPEPTIDASE CWLO"/>
    <property type="match status" value="1"/>
</dbReference>
<dbReference type="PROSITE" id="PS51935">
    <property type="entry name" value="NLPC_P60"/>
    <property type="match status" value="1"/>
</dbReference>
<organism evidence="6 7">
    <name type="scientific">Maritimibacter dapengensis</name>
    <dbReference type="NCBI Taxonomy" id="2836868"/>
    <lineage>
        <taxon>Bacteria</taxon>
        <taxon>Pseudomonadati</taxon>
        <taxon>Pseudomonadota</taxon>
        <taxon>Alphaproteobacteria</taxon>
        <taxon>Rhodobacterales</taxon>
        <taxon>Roseobacteraceae</taxon>
        <taxon>Maritimibacter</taxon>
    </lineage>
</organism>
<keyword evidence="7" id="KW-1185">Reference proteome</keyword>
<name>A0ABS6SYM5_9RHOB</name>
<dbReference type="EMBL" id="JAHUZE010000001">
    <property type="protein sequence ID" value="MBV7377396.1"/>
    <property type="molecule type" value="Genomic_DNA"/>
</dbReference>
<accession>A0ABS6SYM5</accession>
<feature type="compositionally biased region" description="Polar residues" evidence="4">
    <location>
        <begin position="9"/>
        <end position="19"/>
    </location>
</feature>
<sequence>MTDRRLLRTNGTAAHSSLEGQVEAERFTDGTPCQVNAQSVAILASPRGPRERELITGEGFTVLDQEGRFSFGFAEKDGYVGWVFSDVLMPRRVMTHRVTAPRSFRKETPDIKAWEPVFPLSYGAQVEVADQDGTWSLILMQQAPTDDTPAQFVVPTAHLAPLGVLAEDPVAEAEKLLGTPYLWGGNSSFGIDCSGLVQVAWQACGVSIGPDSDLQAQSGAETDALSPSDLMFWKGHVAMIADETRLIHANVHHMAVAFEEIDAAVARIEAQGDGPVTAIRRITRPSG</sequence>
<keyword evidence="3" id="KW-0788">Thiol protease</keyword>
<evidence type="ECO:0000259" key="5">
    <source>
        <dbReference type="PROSITE" id="PS51935"/>
    </source>
</evidence>
<proteinExistence type="predicted"/>
<comment type="caution">
    <text evidence="6">The sequence shown here is derived from an EMBL/GenBank/DDBJ whole genome shotgun (WGS) entry which is preliminary data.</text>
</comment>
<feature type="domain" description="NlpC/P60" evidence="5">
    <location>
        <begin position="163"/>
        <end position="283"/>
    </location>
</feature>
<dbReference type="RefSeq" id="WP_218390285.1">
    <property type="nucleotide sequence ID" value="NZ_JAHUZE010000001.1"/>
</dbReference>
<evidence type="ECO:0000256" key="1">
    <source>
        <dbReference type="ARBA" id="ARBA00022670"/>
    </source>
</evidence>
<dbReference type="PANTHER" id="PTHR47359:SF3">
    <property type="entry name" value="NLP_P60 DOMAIN-CONTAINING PROTEIN-RELATED"/>
    <property type="match status" value="1"/>
</dbReference>
<dbReference type="InterPro" id="IPR041382">
    <property type="entry name" value="SH3_16"/>
</dbReference>
<gene>
    <name evidence="6" type="ORF">KJP28_00555</name>
</gene>
<dbReference type="Proteomes" id="UP000756530">
    <property type="component" value="Unassembled WGS sequence"/>
</dbReference>
<evidence type="ECO:0000313" key="6">
    <source>
        <dbReference type="EMBL" id="MBV7377396.1"/>
    </source>
</evidence>
<evidence type="ECO:0000256" key="3">
    <source>
        <dbReference type="ARBA" id="ARBA00022807"/>
    </source>
</evidence>
<evidence type="ECO:0000256" key="2">
    <source>
        <dbReference type="ARBA" id="ARBA00022801"/>
    </source>
</evidence>
<dbReference type="InterPro" id="IPR051794">
    <property type="entry name" value="PG_Endopeptidase_C40"/>
</dbReference>
<feature type="region of interest" description="Disordered" evidence="4">
    <location>
        <begin position="1"/>
        <end position="22"/>
    </location>
</feature>
<dbReference type="InterPro" id="IPR000064">
    <property type="entry name" value="NLP_P60_dom"/>
</dbReference>
<reference evidence="6 7" key="1">
    <citation type="submission" date="2021-05" db="EMBL/GenBank/DDBJ databases">
        <title>Culturable bacteria isolated from Daya Bay.</title>
        <authorList>
            <person name="Zheng W."/>
            <person name="Yu S."/>
            <person name="Huang Y."/>
        </authorList>
    </citation>
    <scope>NUCLEOTIDE SEQUENCE [LARGE SCALE GENOMIC DNA]</scope>
    <source>
        <strain evidence="6 7">DP4N28-5</strain>
    </source>
</reference>
<dbReference type="Pfam" id="PF00877">
    <property type="entry name" value="NLPC_P60"/>
    <property type="match status" value="1"/>
</dbReference>
<protein>
    <submittedName>
        <fullName evidence="6">C40 family peptidase</fullName>
    </submittedName>
</protein>
<evidence type="ECO:0000313" key="7">
    <source>
        <dbReference type="Proteomes" id="UP000756530"/>
    </source>
</evidence>
<keyword evidence="1" id="KW-0645">Protease</keyword>
<evidence type="ECO:0000256" key="4">
    <source>
        <dbReference type="SAM" id="MobiDB-lite"/>
    </source>
</evidence>
<dbReference type="Pfam" id="PF18348">
    <property type="entry name" value="SH3_16"/>
    <property type="match status" value="1"/>
</dbReference>
<keyword evidence="2" id="KW-0378">Hydrolase</keyword>